<accession>A0A517RI53</accession>
<evidence type="ECO:0000313" key="1">
    <source>
        <dbReference type="EMBL" id="QDT43551.1"/>
    </source>
</evidence>
<dbReference type="GO" id="GO:0016829">
    <property type="term" value="F:lyase activity"/>
    <property type="evidence" value="ECO:0007669"/>
    <property type="project" value="UniProtKB-KW"/>
</dbReference>
<gene>
    <name evidence="1" type="ORF">Pan241w_36530</name>
</gene>
<keyword evidence="2" id="KW-1185">Reference proteome</keyword>
<dbReference type="AlphaFoldDB" id="A0A517RI53"/>
<reference evidence="1 2" key="1">
    <citation type="submission" date="2019-02" db="EMBL/GenBank/DDBJ databases">
        <title>Deep-cultivation of Planctomycetes and their phenomic and genomic characterization uncovers novel biology.</title>
        <authorList>
            <person name="Wiegand S."/>
            <person name="Jogler M."/>
            <person name="Boedeker C."/>
            <person name="Pinto D."/>
            <person name="Vollmers J."/>
            <person name="Rivas-Marin E."/>
            <person name="Kohn T."/>
            <person name="Peeters S.H."/>
            <person name="Heuer A."/>
            <person name="Rast P."/>
            <person name="Oberbeckmann S."/>
            <person name="Bunk B."/>
            <person name="Jeske O."/>
            <person name="Meyerdierks A."/>
            <person name="Storesund J.E."/>
            <person name="Kallscheuer N."/>
            <person name="Luecker S."/>
            <person name="Lage O.M."/>
            <person name="Pohl T."/>
            <person name="Merkel B.J."/>
            <person name="Hornburger P."/>
            <person name="Mueller R.-W."/>
            <person name="Bruemmer F."/>
            <person name="Labrenz M."/>
            <person name="Spormann A.M."/>
            <person name="Op den Camp H."/>
            <person name="Overmann J."/>
            <person name="Amann R."/>
            <person name="Jetten M.S.M."/>
            <person name="Mascher T."/>
            <person name="Medema M.H."/>
            <person name="Devos D.P."/>
            <person name="Kaster A.-K."/>
            <person name="Ovreas L."/>
            <person name="Rohde M."/>
            <person name="Galperin M.Y."/>
            <person name="Jogler C."/>
        </authorList>
    </citation>
    <scope>NUCLEOTIDE SEQUENCE [LARGE SCALE GENOMIC DNA]</scope>
    <source>
        <strain evidence="1 2">Pan241w</strain>
    </source>
</reference>
<dbReference type="Gene3D" id="1.50.10.20">
    <property type="match status" value="1"/>
</dbReference>
<organism evidence="1 2">
    <name type="scientific">Gimesia alba</name>
    <dbReference type="NCBI Taxonomy" id="2527973"/>
    <lineage>
        <taxon>Bacteria</taxon>
        <taxon>Pseudomonadati</taxon>
        <taxon>Planctomycetota</taxon>
        <taxon>Planctomycetia</taxon>
        <taxon>Planctomycetales</taxon>
        <taxon>Planctomycetaceae</taxon>
        <taxon>Gimesia</taxon>
    </lineage>
</organism>
<evidence type="ECO:0000313" key="2">
    <source>
        <dbReference type="Proteomes" id="UP000317171"/>
    </source>
</evidence>
<proteinExistence type="predicted"/>
<name>A0A517RI53_9PLAN</name>
<keyword evidence="1" id="KW-0456">Lyase</keyword>
<dbReference type="KEGG" id="gaz:Pan241w_36530"/>
<dbReference type="EMBL" id="CP036269">
    <property type="protein sequence ID" value="QDT43551.1"/>
    <property type="molecule type" value="Genomic_DNA"/>
</dbReference>
<sequence>MIALDALLAAQYPVGAFTQVWTGPAPQIPAKKANFPEYDWRTEGRIKNYWDYYALNDGLAGYVSTALMEAYQIYEDDRYRQAVLKLGDFLILAQLPAPQTAWAQQYNFEMQPIWARKFEPPAVTGGETQDVIQTLMNIYQFSGDRKYLKPIPSALAYLKKSQLPDGQLARYYELKTNRPLYMTRRGKKYSLTYDDSDLPRHYGWKIESHLTSLQREFNTLKSARKRKPY</sequence>
<protein>
    <submittedName>
        <fullName evidence="1">Pectic acid lyase</fullName>
    </submittedName>
</protein>
<dbReference type="Proteomes" id="UP000317171">
    <property type="component" value="Chromosome"/>
</dbReference>
<dbReference type="OrthoDB" id="9804686at2"/>
<dbReference type="SUPFAM" id="SSF81853">
    <property type="entry name" value="Family 10 polysaccharide lyase"/>
    <property type="match status" value="1"/>
</dbReference>